<dbReference type="GeneID" id="5600521"/>
<name>A7XX27_BP234</name>
<proteinExistence type="predicted"/>
<dbReference type="RefSeq" id="YP_001467861.1">
    <property type="nucleotide sequence ID" value="NC_009803.1"/>
</dbReference>
<organismHost>
    <name type="scientific">Thermus thermophilus</name>
    <dbReference type="NCBI Taxonomy" id="274"/>
</organismHost>
<dbReference type="EMBL" id="EU100883">
    <property type="protein sequence ID" value="ABU96841.1"/>
    <property type="molecule type" value="Genomic_DNA"/>
</dbReference>
<dbReference type="Proteomes" id="UP000001132">
    <property type="component" value="Segment"/>
</dbReference>
<dbReference type="KEGG" id="vg:5600521"/>
<gene>
    <name evidence="1" type="ORF">P23p8</name>
</gene>
<protein>
    <submittedName>
        <fullName evidence="1">Uncharacterized protein</fullName>
    </submittedName>
</protein>
<evidence type="ECO:0000313" key="2">
    <source>
        <dbReference type="Proteomes" id="UP000001132"/>
    </source>
</evidence>
<sequence>MTKAEFLRSLKLPVSGSFSYPPASFDFDPPTWLSEIHREALAQFLVDEANDLSGGQYEQVLATFRLDPATRSINIHFAFVNSPITEVEVKTSFGDYLRSWRAMSL</sequence>
<evidence type="ECO:0000313" key="1">
    <source>
        <dbReference type="EMBL" id="ABU96841.1"/>
    </source>
</evidence>
<keyword evidence="2" id="KW-1185">Reference proteome</keyword>
<reference evidence="1 2" key="1">
    <citation type="journal article" date="2008" name="J. Mol. Biol.">
        <title>Genome comparison and proteomic characterization of Thermus thermophilus bacteriophages P23-45 and P74-26: siphoviruses with triplex-forming sequences and the longest known tails.</title>
        <authorList>
            <person name="Minakhin L."/>
            <person name="Goel M."/>
            <person name="Berdygulova Z."/>
            <person name="Ramanculov E."/>
            <person name="Florens L."/>
            <person name="Glazko G."/>
            <person name="Karamychev V.N."/>
            <person name="Slesarev A.I."/>
            <person name="Kozyavkin S.A."/>
            <person name="Khromov I."/>
            <person name="Ackermann H.W."/>
            <person name="Washburn M."/>
            <person name="Mushegian A."/>
            <person name="Severinov K."/>
        </authorList>
    </citation>
    <scope>NUCLEOTIDE SEQUENCE</scope>
</reference>
<accession>A7XX27</accession>
<organism evidence="1 2">
    <name type="scientific">Thermus virus P23-45</name>
    <name type="common">Thermus thermophilus phage P23-45</name>
    <dbReference type="NCBI Taxonomy" id="2914006"/>
    <lineage>
        <taxon>Viruses</taxon>
        <taxon>Duplodnaviria</taxon>
        <taxon>Heunggongvirae</taxon>
        <taxon>Uroviricota</taxon>
        <taxon>Caudoviricetes</taxon>
        <taxon>Oshimavirus</taxon>
        <taxon>Oshimavirus P2345</taxon>
    </lineage>
</organism>